<keyword evidence="4" id="KW-1185">Reference proteome</keyword>
<feature type="coiled-coil region" evidence="1">
    <location>
        <begin position="129"/>
        <end position="188"/>
    </location>
</feature>
<evidence type="ECO:0000256" key="1">
    <source>
        <dbReference type="SAM" id="Coils"/>
    </source>
</evidence>
<feature type="compositionally biased region" description="Low complexity" evidence="2">
    <location>
        <begin position="249"/>
        <end position="261"/>
    </location>
</feature>
<feature type="region of interest" description="Disordered" evidence="2">
    <location>
        <begin position="238"/>
        <end position="474"/>
    </location>
</feature>
<feature type="compositionally biased region" description="Low complexity" evidence="2">
    <location>
        <begin position="81"/>
        <end position="94"/>
    </location>
</feature>
<reference evidence="3" key="1">
    <citation type="submission" date="2014-12" db="EMBL/GenBank/DDBJ databases">
        <title>Genome Sequence of Valsa Canker Pathogens Uncovers a Specific Adaption of Colonization on Woody Bark.</title>
        <authorList>
            <person name="Yin Z."/>
            <person name="Liu H."/>
            <person name="Gao X."/>
            <person name="Li Z."/>
            <person name="Song N."/>
            <person name="Ke X."/>
            <person name="Dai Q."/>
            <person name="Wu Y."/>
            <person name="Sun Y."/>
            <person name="Xu J.-R."/>
            <person name="Kang Z.K."/>
            <person name="Wang L."/>
            <person name="Huang L."/>
        </authorList>
    </citation>
    <scope>NUCLEOTIDE SEQUENCE [LARGE SCALE GENOMIC DNA]</scope>
    <source>
        <strain evidence="3">03-8</strain>
    </source>
</reference>
<sequence length="474" mass="49863">MADLSSVLNVPATPAVIELSSSESHADPSALGGSICTEIDTLIQKYRPKPLYPAQAGPSGTRQQDDTSRAVSVVPPYAEQPSSLPTTGPSSGGNPKKRPRYSSDADTEGTDDNVGREHAVLRRQVAEMFSGLGKRMDAMNEEMQETKQELLETKQALQATRVGLQAATQELQATKQAFGQELSELKAKMDQEALRLYRFSGQNAELFMNKQTTVEEFLCESVELLKGVMELVSQMMGKEGGDQARTPRGIPATAATGSASARRPRIYANAPAAGGVGHRAGDSAPPTRARPFTTTTATTTATTDTASSRRPHVSPVDRATDSVLPPHTHPPFTTTAATTAPAESSTDSDPASITANPADSSTDSYPASPIVPPSDNLVPPPRTLPFPRAHSFPATTTNNPADSSTDSDPTSPVATSVPAPRTLPFPRTHSLPTTINLADFSSTDSDPASPGPASSVAILEPLLSPDEIESSDGL</sequence>
<gene>
    <name evidence="3" type="ORF">VM1G_06168</name>
</gene>
<protein>
    <submittedName>
        <fullName evidence="3">Uncharacterized protein</fullName>
    </submittedName>
</protein>
<dbReference type="AlphaFoldDB" id="A0A194W3Y5"/>
<evidence type="ECO:0000313" key="3">
    <source>
        <dbReference type="EMBL" id="KUI70760.1"/>
    </source>
</evidence>
<evidence type="ECO:0000313" key="4">
    <source>
        <dbReference type="Proteomes" id="UP000078559"/>
    </source>
</evidence>
<organism evidence="3 4">
    <name type="scientific">Cytospora mali</name>
    <name type="common">Apple Valsa canker fungus</name>
    <name type="synonym">Valsa mali</name>
    <dbReference type="NCBI Taxonomy" id="578113"/>
    <lineage>
        <taxon>Eukaryota</taxon>
        <taxon>Fungi</taxon>
        <taxon>Dikarya</taxon>
        <taxon>Ascomycota</taxon>
        <taxon>Pezizomycotina</taxon>
        <taxon>Sordariomycetes</taxon>
        <taxon>Sordariomycetidae</taxon>
        <taxon>Diaporthales</taxon>
        <taxon>Cytosporaceae</taxon>
        <taxon>Cytospora</taxon>
    </lineage>
</organism>
<accession>A0A194W3Y5</accession>
<keyword evidence="1" id="KW-0175">Coiled coil</keyword>
<dbReference type="EMBL" id="CM003103">
    <property type="protein sequence ID" value="KUI70760.1"/>
    <property type="molecule type" value="Genomic_DNA"/>
</dbReference>
<feature type="compositionally biased region" description="Low complexity" evidence="2">
    <location>
        <begin position="394"/>
        <end position="416"/>
    </location>
</feature>
<feature type="region of interest" description="Disordered" evidence="2">
    <location>
        <begin position="49"/>
        <end position="118"/>
    </location>
</feature>
<feature type="compositionally biased region" description="Low complexity" evidence="2">
    <location>
        <begin position="441"/>
        <end position="455"/>
    </location>
</feature>
<evidence type="ECO:0000256" key="2">
    <source>
        <dbReference type="SAM" id="MobiDB-lite"/>
    </source>
</evidence>
<dbReference type="SMR" id="A0A194W3Y5"/>
<feature type="compositionally biased region" description="Polar residues" evidence="2">
    <location>
        <begin position="430"/>
        <end position="440"/>
    </location>
</feature>
<name>A0A194W3Y5_CYTMA</name>
<feature type="compositionally biased region" description="Polar residues" evidence="2">
    <location>
        <begin position="343"/>
        <end position="365"/>
    </location>
</feature>
<feature type="compositionally biased region" description="Low complexity" evidence="2">
    <location>
        <begin position="283"/>
        <end position="308"/>
    </location>
</feature>
<proteinExistence type="predicted"/>
<feature type="compositionally biased region" description="Low complexity" evidence="2">
    <location>
        <begin position="330"/>
        <end position="342"/>
    </location>
</feature>
<dbReference type="Proteomes" id="UP000078559">
    <property type="component" value="Chromosome 6"/>
</dbReference>